<dbReference type="KEGG" id="olu:OSTLU_3905"/>
<gene>
    <name evidence="2" type="ORF">OSTLU_3905</name>
</gene>
<dbReference type="GO" id="GO:0009507">
    <property type="term" value="C:chloroplast"/>
    <property type="evidence" value="ECO:0007669"/>
    <property type="project" value="TreeGrafter"/>
</dbReference>
<protein>
    <recommendedName>
        <fullName evidence="1">AB hydrolase-1 domain-containing protein</fullName>
    </recommendedName>
</protein>
<dbReference type="PANTHER" id="PTHR47280:SF1">
    <property type="entry name" value="PHEOPHYTINASE, CHLOROPLASTIC"/>
    <property type="match status" value="1"/>
</dbReference>
<reference evidence="2 3" key="1">
    <citation type="journal article" date="2007" name="Proc. Natl. Acad. Sci. U.S.A.">
        <title>The tiny eukaryote Ostreococcus provides genomic insights into the paradox of plankton speciation.</title>
        <authorList>
            <person name="Palenik B."/>
            <person name="Grimwood J."/>
            <person name="Aerts A."/>
            <person name="Rouze P."/>
            <person name="Salamov A."/>
            <person name="Putnam N."/>
            <person name="Dupont C."/>
            <person name="Jorgensen R."/>
            <person name="Derelle E."/>
            <person name="Rombauts S."/>
            <person name="Zhou K."/>
            <person name="Otillar R."/>
            <person name="Merchant S.S."/>
            <person name="Podell S."/>
            <person name="Gaasterland T."/>
            <person name="Napoli C."/>
            <person name="Gendler K."/>
            <person name="Manuell A."/>
            <person name="Tai V."/>
            <person name="Vallon O."/>
            <person name="Piganeau G."/>
            <person name="Jancek S."/>
            <person name="Heijde M."/>
            <person name="Jabbari K."/>
            <person name="Bowler C."/>
            <person name="Lohr M."/>
            <person name="Robbens S."/>
            <person name="Werner G."/>
            <person name="Dubchak I."/>
            <person name="Pazour G.J."/>
            <person name="Ren Q."/>
            <person name="Paulsen I."/>
            <person name="Delwiche C."/>
            <person name="Schmutz J."/>
            <person name="Rokhsar D."/>
            <person name="Van de Peer Y."/>
            <person name="Moreau H."/>
            <person name="Grigoriev I.V."/>
        </authorList>
    </citation>
    <scope>NUCLEOTIDE SEQUENCE [LARGE SCALE GENOMIC DNA]</scope>
    <source>
        <strain evidence="2 3">CCE9901</strain>
    </source>
</reference>
<dbReference type="GO" id="GO:0015996">
    <property type="term" value="P:chlorophyll catabolic process"/>
    <property type="evidence" value="ECO:0007669"/>
    <property type="project" value="InterPro"/>
</dbReference>
<dbReference type="AlphaFoldDB" id="A4RRL5"/>
<dbReference type="EMBL" id="CP000581">
    <property type="protein sequence ID" value="ABO93881.1"/>
    <property type="molecule type" value="Genomic_DNA"/>
</dbReference>
<feature type="domain" description="AB hydrolase-1" evidence="1">
    <location>
        <begin position="15"/>
        <end position="272"/>
    </location>
</feature>
<dbReference type="GeneID" id="4999814"/>
<feature type="non-terminal residue" evidence="2">
    <location>
        <position position="272"/>
    </location>
</feature>
<dbReference type="SUPFAM" id="SSF53474">
    <property type="entry name" value="alpha/beta-Hydrolases"/>
    <property type="match status" value="1"/>
</dbReference>
<dbReference type="STRING" id="436017.A4RRL5"/>
<proteinExistence type="predicted"/>
<evidence type="ECO:0000259" key="1">
    <source>
        <dbReference type="Pfam" id="PF12697"/>
    </source>
</evidence>
<evidence type="ECO:0000313" key="2">
    <source>
        <dbReference type="EMBL" id="ABO93881.1"/>
    </source>
</evidence>
<dbReference type="InterPro" id="IPR000073">
    <property type="entry name" value="AB_hydrolase_1"/>
</dbReference>
<dbReference type="InterPro" id="IPR029058">
    <property type="entry name" value="AB_hydrolase_fold"/>
</dbReference>
<keyword evidence="3" id="KW-1185">Reference proteome</keyword>
<dbReference type="GO" id="GO:0080124">
    <property type="term" value="F:pheophytinase activity"/>
    <property type="evidence" value="ECO:0007669"/>
    <property type="project" value="InterPro"/>
</dbReference>
<dbReference type="OrthoDB" id="408373at2759"/>
<dbReference type="RefSeq" id="XP_001415589.1">
    <property type="nucleotide sequence ID" value="XM_001415552.1"/>
</dbReference>
<dbReference type="OMA" id="WREQVEY"/>
<dbReference type="HOGENOM" id="CLU_020336_13_4_1"/>
<dbReference type="Pfam" id="PF12697">
    <property type="entry name" value="Abhydrolase_6"/>
    <property type="match status" value="1"/>
</dbReference>
<dbReference type="eggNOG" id="KOG1454">
    <property type="taxonomic scope" value="Eukaryota"/>
</dbReference>
<sequence length="272" mass="30015">VRYERAGRADSAKHVVLLPGFGVGSFHYDAQLARGALGDDACVWALDFVGQGRSWPSEAGDVEGFQYSVDAWREQVEYFLSEVVGERAYLTGNSLGGFVATYVAAMAPELTKGLILVNATPFWAFVPSDPNAWGSKIAPWRGALPAPKWIRTPIKAYWESFRSAANVRGLLSLVYANSARIDDTLVRQIIEPTDNVHALSTFCSVVWSPKAALSFDEMLNRIPADLPVAMVYGKDDPWVVPLWGQRLKRVIPRADYYELTPSGHCPAHETPD</sequence>
<dbReference type="Proteomes" id="UP000001568">
    <property type="component" value="Chromosome 1"/>
</dbReference>
<organism evidence="2 3">
    <name type="scientific">Ostreococcus lucimarinus (strain CCE9901)</name>
    <dbReference type="NCBI Taxonomy" id="436017"/>
    <lineage>
        <taxon>Eukaryota</taxon>
        <taxon>Viridiplantae</taxon>
        <taxon>Chlorophyta</taxon>
        <taxon>Mamiellophyceae</taxon>
        <taxon>Mamiellales</taxon>
        <taxon>Bathycoccaceae</taxon>
        <taxon>Ostreococcus</taxon>
    </lineage>
</organism>
<dbReference type="Gramene" id="ABO93881">
    <property type="protein sequence ID" value="ABO93881"/>
    <property type="gene ID" value="OSTLU_3905"/>
</dbReference>
<evidence type="ECO:0000313" key="3">
    <source>
        <dbReference type="Proteomes" id="UP000001568"/>
    </source>
</evidence>
<feature type="non-terminal residue" evidence="2">
    <location>
        <position position="1"/>
    </location>
</feature>
<name>A4RRL5_OSTLU</name>
<dbReference type="ESTHER" id="ostlu-a4rrl5">
    <property type="family name" value="Pheophytinase"/>
</dbReference>
<dbReference type="PANTHER" id="PTHR47280">
    <property type="entry name" value="PHEOPHYTINASE, CHLOROPLASTIC"/>
    <property type="match status" value="1"/>
</dbReference>
<dbReference type="Gene3D" id="3.40.50.1820">
    <property type="entry name" value="alpha/beta hydrolase"/>
    <property type="match status" value="1"/>
</dbReference>
<accession>A4RRL5</accession>
<dbReference type="InterPro" id="IPR044211">
    <property type="entry name" value="PPH_chloroplastic"/>
</dbReference>